<dbReference type="KEGG" id="sinu:IMZ28_02175"/>
<dbReference type="EMBL" id="CP063164">
    <property type="protein sequence ID" value="QOR62956.1"/>
    <property type="molecule type" value="Genomic_DNA"/>
</dbReference>
<dbReference type="Proteomes" id="UP000595074">
    <property type="component" value="Chromosome"/>
</dbReference>
<keyword evidence="4" id="KW-1185">Reference proteome</keyword>
<dbReference type="Pfam" id="PF01368">
    <property type="entry name" value="DHH"/>
    <property type="match status" value="1"/>
</dbReference>
<feature type="domain" description="DHHA1" evidence="2">
    <location>
        <begin position="217"/>
        <end position="311"/>
    </location>
</feature>
<name>A0A7M1S6I4_9BACT</name>
<dbReference type="GO" id="GO:0003676">
    <property type="term" value="F:nucleic acid binding"/>
    <property type="evidence" value="ECO:0007669"/>
    <property type="project" value="InterPro"/>
</dbReference>
<protein>
    <submittedName>
        <fullName evidence="3">Bifunctional oligoribonuclease/PAP phosphatase NrnA</fullName>
    </submittedName>
</protein>
<dbReference type="Gene3D" id="3.10.310.30">
    <property type="match status" value="1"/>
</dbReference>
<dbReference type="InterPro" id="IPR003156">
    <property type="entry name" value="DHHA1_dom"/>
</dbReference>
<dbReference type="InterPro" id="IPR001667">
    <property type="entry name" value="DDH_dom"/>
</dbReference>
<accession>A0A7M1S6I4</accession>
<dbReference type="PANTHER" id="PTHR47618">
    <property type="entry name" value="BIFUNCTIONAL OLIGORIBONUCLEASE AND PAP PHOSPHATASE NRNA"/>
    <property type="match status" value="1"/>
</dbReference>
<evidence type="ECO:0000259" key="1">
    <source>
        <dbReference type="Pfam" id="PF01368"/>
    </source>
</evidence>
<reference evidence="3 4" key="1">
    <citation type="submission" date="2020-10" db="EMBL/GenBank/DDBJ databases">
        <title>The genome of sulfurovum sp.</title>
        <authorList>
            <person name="Xie S."/>
            <person name="Shao Z."/>
            <person name="Jiang L."/>
        </authorList>
    </citation>
    <scope>NUCLEOTIDE SEQUENCE [LARGE SCALE GENOMIC DNA]</scope>
    <source>
        <strain evidence="3 4">ST-419</strain>
    </source>
</reference>
<evidence type="ECO:0000313" key="4">
    <source>
        <dbReference type="Proteomes" id="UP000595074"/>
    </source>
</evidence>
<dbReference type="Gene3D" id="3.90.1640.10">
    <property type="entry name" value="inorganic pyrophosphatase (n-terminal core)"/>
    <property type="match status" value="1"/>
</dbReference>
<dbReference type="AlphaFoldDB" id="A0A7M1S6I4"/>
<dbReference type="InterPro" id="IPR038763">
    <property type="entry name" value="DHH_sf"/>
</dbReference>
<evidence type="ECO:0000259" key="2">
    <source>
        <dbReference type="Pfam" id="PF02272"/>
    </source>
</evidence>
<dbReference type="Pfam" id="PF02272">
    <property type="entry name" value="DHHA1"/>
    <property type="match status" value="1"/>
</dbReference>
<dbReference type="InterPro" id="IPR051319">
    <property type="entry name" value="Oligoribo/pAp-PDE_c-di-AMP_PDE"/>
</dbReference>
<organism evidence="3 4">
    <name type="scientific">Sulfurovum indicum</name>
    <dbReference type="NCBI Taxonomy" id="2779528"/>
    <lineage>
        <taxon>Bacteria</taxon>
        <taxon>Pseudomonadati</taxon>
        <taxon>Campylobacterota</taxon>
        <taxon>Epsilonproteobacteria</taxon>
        <taxon>Campylobacterales</taxon>
        <taxon>Sulfurovaceae</taxon>
        <taxon>Sulfurovum</taxon>
    </lineage>
</organism>
<dbReference type="PANTHER" id="PTHR47618:SF1">
    <property type="entry name" value="BIFUNCTIONAL OLIGORIBONUCLEASE AND PAP PHOSPHATASE NRNA"/>
    <property type="match status" value="1"/>
</dbReference>
<evidence type="ECO:0000313" key="3">
    <source>
        <dbReference type="EMBL" id="QOR62956.1"/>
    </source>
</evidence>
<proteinExistence type="predicted"/>
<feature type="domain" description="DDH" evidence="1">
    <location>
        <begin position="18"/>
        <end position="138"/>
    </location>
</feature>
<sequence>MDLPVHQVAQKIQAAGAITILTHLNPDPDTLGTGLGIFNLLKQYTNKRIEIVNASKEIPLYLDFLPSFNKIKPRMDFDESLVITCDGGTIDRFGFEISEREIINIDHHFSNTYYGTVNVVIPEYASASQVAYRLFEKIYTPTPSSVVCFYTALLSDTRYFTTSSVNHEVFKVAAEMVALGVDPAEVAANFTQRRSLASLRMLERALHSLTLYFEGKIAVLTITPEDIDATGATMPDMDGIVDYARSLATVEVAVLVIALADGSVRISLRSKGADVSKVAAAFGGGGHKVAAGFTLVHMQTQEIIDTILEKISILGLIDGKEK</sequence>
<dbReference type="SUPFAM" id="SSF64182">
    <property type="entry name" value="DHH phosphoesterases"/>
    <property type="match status" value="1"/>
</dbReference>
<gene>
    <name evidence="3" type="ORF">IMZ28_02175</name>
</gene>